<dbReference type="Proteomes" id="UP000759443">
    <property type="component" value="Unassembled WGS sequence"/>
</dbReference>
<evidence type="ECO:0000313" key="5">
    <source>
        <dbReference type="Proteomes" id="UP000759443"/>
    </source>
</evidence>
<evidence type="ECO:0000313" key="4">
    <source>
        <dbReference type="EMBL" id="MBP1850972.1"/>
    </source>
</evidence>
<comment type="caution">
    <text evidence="4">The sequence shown here is derived from an EMBL/GenBank/DDBJ whole genome shotgun (WGS) entry which is preliminary data.</text>
</comment>
<proteinExistence type="predicted"/>
<organism evidence="4 5">
    <name type="scientific">Rhizobium halophytocola</name>
    <dbReference type="NCBI Taxonomy" id="735519"/>
    <lineage>
        <taxon>Bacteria</taxon>
        <taxon>Pseudomonadati</taxon>
        <taxon>Pseudomonadota</taxon>
        <taxon>Alphaproteobacteria</taxon>
        <taxon>Hyphomicrobiales</taxon>
        <taxon>Rhizobiaceae</taxon>
        <taxon>Rhizobium/Agrobacterium group</taxon>
        <taxon>Rhizobium</taxon>
    </lineage>
</organism>
<evidence type="ECO:0000259" key="3">
    <source>
        <dbReference type="Pfam" id="PF13400"/>
    </source>
</evidence>
<keyword evidence="1" id="KW-0472">Membrane</keyword>
<keyword evidence="5" id="KW-1185">Reference proteome</keyword>
<dbReference type="RefSeq" id="WP_209945259.1">
    <property type="nucleotide sequence ID" value="NZ_JAGGJU010000006.1"/>
</dbReference>
<dbReference type="Pfam" id="PF09977">
    <property type="entry name" value="Tad_C"/>
    <property type="match status" value="1"/>
</dbReference>
<protein>
    <submittedName>
        <fullName evidence="4">Membrane protein</fullName>
    </submittedName>
</protein>
<dbReference type="EMBL" id="JAGGJU010000006">
    <property type="protein sequence ID" value="MBP1850972.1"/>
    <property type="molecule type" value="Genomic_DNA"/>
</dbReference>
<gene>
    <name evidence="4" type="ORF">J2Z17_002415</name>
</gene>
<evidence type="ECO:0000259" key="2">
    <source>
        <dbReference type="Pfam" id="PF09977"/>
    </source>
</evidence>
<feature type="transmembrane region" description="Helical" evidence="1">
    <location>
        <begin position="19"/>
        <end position="38"/>
    </location>
</feature>
<evidence type="ECO:0000256" key="1">
    <source>
        <dbReference type="SAM" id="Phobius"/>
    </source>
</evidence>
<reference evidence="4 5" key="1">
    <citation type="submission" date="2021-03" db="EMBL/GenBank/DDBJ databases">
        <title>Genomic Encyclopedia of Type Strains, Phase IV (KMG-IV): sequencing the most valuable type-strain genomes for metagenomic binning, comparative biology and taxonomic classification.</title>
        <authorList>
            <person name="Goeker M."/>
        </authorList>
    </citation>
    <scope>NUCLEOTIDE SEQUENCE [LARGE SCALE GENOMIC DNA]</scope>
    <source>
        <strain evidence="4 5">DSM 21600</strain>
    </source>
</reference>
<sequence length="575" mass="59577">MARITATGRRLLAATDGNFAISSALLLPVVIGTLALGVDYGGLTLQRRALQQTADLAAIQAASDLSSPAKATAAYFGANGIDMPVLDGQKLLWPDRAAEAADLTALPDALARVTTGTYEPDGRITVEERFRPAASRPDAVRVDLTQRAQLHFASVFADPPLLSASGIAARRKLAGFSIGSRLASLHGGVLNAVTSALLGTKIDLDVMDYEQLADGEVSALDMLDALNSKLDLQAASYQDILDADIRLPQIVEAMASGSAQSSAVNRALDRLADALGRSTTSIKLSRVMSLGQLAMLAPGSAAAHTVEIEALDLVSALGGIAQNGRQVAVDLGATLPGLSAARVTLAIGEPPQAVPPSAVGDVGTVVRTAQTRLAVEVTGDGVLALTGTKLAIPLYLELAHAEARLSAIDCYSGGTATVGIEVVPGIVELALGRVDASAFANFGQTPRVTKAKLLDTMLIDIDAKAEVSSTNASPRTLTFTPTEIAYNTTKNVSTANALTTLQRSLLSNLDADIRLGGLKVSSPQQVQDALAETLSDLTRPIDALLYNTLLALGIKVGEADVTVNYASCQHPVLVQ</sequence>
<name>A0ABS4DZ58_9HYPH</name>
<keyword evidence="1" id="KW-0812">Transmembrane</keyword>
<keyword evidence="1" id="KW-1133">Transmembrane helix</keyword>
<dbReference type="Pfam" id="PF13400">
    <property type="entry name" value="Tad"/>
    <property type="match status" value="1"/>
</dbReference>
<feature type="domain" description="DUF2134" evidence="2">
    <location>
        <begin position="97"/>
        <end position="168"/>
    </location>
</feature>
<feature type="domain" description="Putative Flp pilus-assembly TadG-like N-terminal" evidence="3">
    <location>
        <begin position="17"/>
        <end position="64"/>
    </location>
</feature>
<accession>A0ABS4DZ58</accession>
<dbReference type="InterPro" id="IPR028087">
    <property type="entry name" value="Tad_N"/>
</dbReference>
<dbReference type="InterPro" id="IPR018705">
    <property type="entry name" value="DUF2134_membrane"/>
</dbReference>